<organism evidence="2 3">
    <name type="scientific">Blattamonas nauphoetae</name>
    <dbReference type="NCBI Taxonomy" id="2049346"/>
    <lineage>
        <taxon>Eukaryota</taxon>
        <taxon>Metamonada</taxon>
        <taxon>Preaxostyla</taxon>
        <taxon>Oxymonadida</taxon>
        <taxon>Blattamonas</taxon>
    </lineage>
</organism>
<evidence type="ECO:0000256" key="1">
    <source>
        <dbReference type="SAM" id="MobiDB-lite"/>
    </source>
</evidence>
<accession>A0ABQ9Y9S8</accession>
<evidence type="ECO:0000313" key="2">
    <source>
        <dbReference type="EMBL" id="KAK2960527.1"/>
    </source>
</evidence>
<dbReference type="Proteomes" id="UP001281761">
    <property type="component" value="Unassembled WGS sequence"/>
</dbReference>
<protein>
    <submittedName>
        <fullName evidence="2">Uncharacterized protein</fullName>
    </submittedName>
</protein>
<proteinExistence type="predicted"/>
<feature type="region of interest" description="Disordered" evidence="1">
    <location>
        <begin position="1"/>
        <end position="20"/>
    </location>
</feature>
<reference evidence="2 3" key="1">
    <citation type="journal article" date="2022" name="bioRxiv">
        <title>Genomics of Preaxostyla Flagellates Illuminates Evolutionary Transitions and the Path Towards Mitochondrial Loss.</title>
        <authorList>
            <person name="Novak L.V.F."/>
            <person name="Treitli S.C."/>
            <person name="Pyrih J."/>
            <person name="Halakuc P."/>
            <person name="Pipaliya S.V."/>
            <person name="Vacek V."/>
            <person name="Brzon O."/>
            <person name="Soukal P."/>
            <person name="Eme L."/>
            <person name="Dacks J.B."/>
            <person name="Karnkowska A."/>
            <person name="Elias M."/>
            <person name="Hampl V."/>
        </authorList>
    </citation>
    <scope>NUCLEOTIDE SEQUENCE [LARGE SCALE GENOMIC DNA]</scope>
    <source>
        <strain evidence="2">NAU3</strain>
        <tissue evidence="2">Gut</tissue>
    </source>
</reference>
<evidence type="ECO:0000313" key="3">
    <source>
        <dbReference type="Proteomes" id="UP001281761"/>
    </source>
</evidence>
<sequence length="94" mass="10518">MGGKEQRSRRDGKQRGEGLHVTINSRTSQSFNTTMFTLTSGNAVEEDMARRISNCGMLTATNLNTTQMERVFSFAKQVDALDRTKQTETKNVAQ</sequence>
<gene>
    <name evidence="2" type="ORF">BLNAU_4425</name>
</gene>
<comment type="caution">
    <text evidence="2">The sequence shown here is derived from an EMBL/GenBank/DDBJ whole genome shotgun (WGS) entry which is preliminary data.</text>
</comment>
<feature type="compositionally biased region" description="Basic and acidic residues" evidence="1">
    <location>
        <begin position="1"/>
        <end position="18"/>
    </location>
</feature>
<dbReference type="EMBL" id="JARBJD010000022">
    <property type="protein sequence ID" value="KAK2960527.1"/>
    <property type="molecule type" value="Genomic_DNA"/>
</dbReference>
<keyword evidence="3" id="KW-1185">Reference proteome</keyword>
<name>A0ABQ9Y9S8_9EUKA</name>